<keyword evidence="1" id="KW-0472">Membrane</keyword>
<keyword evidence="1" id="KW-1133">Transmembrane helix</keyword>
<dbReference type="Proteomes" id="UP000507954">
    <property type="component" value="Unassembled WGS sequence"/>
</dbReference>
<feature type="transmembrane region" description="Helical" evidence="1">
    <location>
        <begin position="20"/>
        <end position="39"/>
    </location>
</feature>
<accession>A0A508WW28</accession>
<organism evidence="2 3">
    <name type="scientific">Sinorhizobium medicae</name>
    <dbReference type="NCBI Taxonomy" id="110321"/>
    <lineage>
        <taxon>Bacteria</taxon>
        <taxon>Pseudomonadati</taxon>
        <taxon>Pseudomonadota</taxon>
        <taxon>Alphaproteobacteria</taxon>
        <taxon>Hyphomicrobiales</taxon>
        <taxon>Rhizobiaceae</taxon>
        <taxon>Sinorhizobium/Ensifer group</taxon>
        <taxon>Sinorhizobium</taxon>
    </lineage>
</organism>
<gene>
    <name evidence="2" type="ORF">EMEDMD4_1280066</name>
</gene>
<dbReference type="AlphaFoldDB" id="A0A508WW28"/>
<sequence>MPNLRVVSHRLGGGALGALSRSAGCCGSTLGCWLALLHLSNSFDRRRRIGSMLQDFSLCAVGGRDHCSCHVHIAAVFTGRRRI</sequence>
<protein>
    <submittedName>
        <fullName evidence="2">Uncharacterized protein</fullName>
    </submittedName>
</protein>
<dbReference type="EMBL" id="CABFNB010000033">
    <property type="protein sequence ID" value="VTZ59879.1"/>
    <property type="molecule type" value="Genomic_DNA"/>
</dbReference>
<keyword evidence="1" id="KW-0812">Transmembrane</keyword>
<proteinExistence type="predicted"/>
<dbReference type="PROSITE" id="PS51257">
    <property type="entry name" value="PROKAR_LIPOPROTEIN"/>
    <property type="match status" value="1"/>
</dbReference>
<evidence type="ECO:0000313" key="2">
    <source>
        <dbReference type="EMBL" id="VTZ59879.1"/>
    </source>
</evidence>
<evidence type="ECO:0000313" key="3">
    <source>
        <dbReference type="Proteomes" id="UP000507954"/>
    </source>
</evidence>
<evidence type="ECO:0000256" key="1">
    <source>
        <dbReference type="SAM" id="Phobius"/>
    </source>
</evidence>
<reference evidence="2 3" key="1">
    <citation type="submission" date="2019-06" db="EMBL/GenBank/DDBJ databases">
        <authorList>
            <person name="Le Quere A."/>
            <person name="Colella S."/>
        </authorList>
    </citation>
    <scope>NUCLEOTIDE SEQUENCE [LARGE SCALE GENOMIC DNA]</scope>
    <source>
        <strain evidence="2">EmedicaeMD41</strain>
    </source>
</reference>
<name>A0A508WW28_9HYPH</name>